<comment type="function">
    <text evidence="1">ATP-binding RNA helicase involved in the biogenesis of 60S ribosomal subunits and is required for the normal formation of 25S and 5.8S rRNAs.</text>
</comment>
<dbReference type="InterPro" id="IPR001650">
    <property type="entry name" value="Helicase_C-like"/>
</dbReference>
<name>A0AAV5QWC4_9ASCO</name>
<evidence type="ECO:0000256" key="2">
    <source>
        <dbReference type="ARBA" id="ARBA00004604"/>
    </source>
</evidence>
<evidence type="ECO:0000256" key="4">
    <source>
        <dbReference type="ARBA" id="ARBA00012552"/>
    </source>
</evidence>
<feature type="compositionally biased region" description="Basic and acidic residues" evidence="17">
    <location>
        <begin position="928"/>
        <end position="948"/>
    </location>
</feature>
<evidence type="ECO:0000256" key="16">
    <source>
        <dbReference type="PROSITE-ProRule" id="PRU00552"/>
    </source>
</evidence>
<feature type="region of interest" description="Disordered" evidence="17">
    <location>
        <begin position="866"/>
        <end position="956"/>
    </location>
</feature>
<evidence type="ECO:0000256" key="8">
    <source>
        <dbReference type="ARBA" id="ARBA00022552"/>
    </source>
</evidence>
<evidence type="ECO:0000313" key="21">
    <source>
        <dbReference type="EMBL" id="GMM38925.1"/>
    </source>
</evidence>
<dbReference type="GO" id="GO:0016787">
    <property type="term" value="F:hydrolase activity"/>
    <property type="evidence" value="ECO:0007669"/>
    <property type="project" value="UniProtKB-KW"/>
</dbReference>
<dbReference type="EMBL" id="BTFZ01000020">
    <property type="protein sequence ID" value="GMM38925.1"/>
    <property type="molecule type" value="Genomic_DNA"/>
</dbReference>
<gene>
    <name evidence="21" type="ORF">DASC09_062640</name>
</gene>
<dbReference type="PROSITE" id="PS51195">
    <property type="entry name" value="Q_MOTIF"/>
    <property type="match status" value="1"/>
</dbReference>
<dbReference type="RefSeq" id="XP_064855920.1">
    <property type="nucleotide sequence ID" value="XM_064999848.1"/>
</dbReference>
<dbReference type="PROSITE" id="PS51192">
    <property type="entry name" value="HELICASE_ATP_BIND_1"/>
    <property type="match status" value="1"/>
</dbReference>
<dbReference type="Proteomes" id="UP001360560">
    <property type="component" value="Unassembled WGS sequence"/>
</dbReference>
<dbReference type="Pfam" id="PF00270">
    <property type="entry name" value="DEAD"/>
    <property type="match status" value="1"/>
</dbReference>
<keyword evidence="14" id="KW-0539">Nucleus</keyword>
<dbReference type="GO" id="GO:0003724">
    <property type="term" value="F:RNA helicase activity"/>
    <property type="evidence" value="ECO:0007669"/>
    <property type="project" value="UniProtKB-EC"/>
</dbReference>
<evidence type="ECO:0000256" key="17">
    <source>
        <dbReference type="SAM" id="MobiDB-lite"/>
    </source>
</evidence>
<feature type="compositionally biased region" description="Basic and acidic residues" evidence="17">
    <location>
        <begin position="60"/>
        <end position="74"/>
    </location>
</feature>
<dbReference type="InterPro" id="IPR027417">
    <property type="entry name" value="P-loop_NTPase"/>
</dbReference>
<dbReference type="GeneID" id="90076913"/>
<dbReference type="InterPro" id="IPR014001">
    <property type="entry name" value="Helicase_ATP-bd"/>
</dbReference>
<dbReference type="GO" id="GO:0005730">
    <property type="term" value="C:nucleolus"/>
    <property type="evidence" value="ECO:0007669"/>
    <property type="project" value="UniProtKB-SubCell"/>
</dbReference>
<feature type="compositionally biased region" description="Acidic residues" evidence="17">
    <location>
        <begin position="44"/>
        <end position="59"/>
    </location>
</feature>
<dbReference type="GO" id="GO:0005829">
    <property type="term" value="C:cytosol"/>
    <property type="evidence" value="ECO:0007669"/>
    <property type="project" value="TreeGrafter"/>
</dbReference>
<dbReference type="CDD" id="cd17959">
    <property type="entry name" value="DEADc_DDX54"/>
    <property type="match status" value="1"/>
</dbReference>
<evidence type="ECO:0000259" key="18">
    <source>
        <dbReference type="PROSITE" id="PS51192"/>
    </source>
</evidence>
<dbReference type="PANTHER" id="PTHR47959:SF8">
    <property type="entry name" value="RNA HELICASE"/>
    <property type="match status" value="1"/>
</dbReference>
<dbReference type="SMART" id="SM01123">
    <property type="entry name" value="DBP10CT"/>
    <property type="match status" value="1"/>
</dbReference>
<keyword evidence="8" id="KW-0698">rRNA processing</keyword>
<dbReference type="PROSITE" id="PS51194">
    <property type="entry name" value="HELICASE_CTER"/>
    <property type="match status" value="1"/>
</dbReference>
<dbReference type="InterPro" id="IPR011545">
    <property type="entry name" value="DEAD/DEAH_box_helicase_dom"/>
</dbReference>
<dbReference type="InterPro" id="IPR033517">
    <property type="entry name" value="DDX54/DBP10_DEAD-box_helicase"/>
</dbReference>
<dbReference type="CDD" id="cd18787">
    <property type="entry name" value="SF2_C_DEAD"/>
    <property type="match status" value="1"/>
</dbReference>
<reference evidence="21 22" key="1">
    <citation type="journal article" date="2023" name="Elife">
        <title>Identification of key yeast species and microbe-microbe interactions impacting larval growth of Drosophila in the wild.</title>
        <authorList>
            <person name="Mure A."/>
            <person name="Sugiura Y."/>
            <person name="Maeda R."/>
            <person name="Honda K."/>
            <person name="Sakurai N."/>
            <person name="Takahashi Y."/>
            <person name="Watada M."/>
            <person name="Katoh T."/>
            <person name="Gotoh A."/>
            <person name="Gotoh Y."/>
            <person name="Taniguchi I."/>
            <person name="Nakamura K."/>
            <person name="Hayashi T."/>
            <person name="Katayama T."/>
            <person name="Uemura T."/>
            <person name="Hattori Y."/>
        </authorList>
    </citation>
    <scope>NUCLEOTIDE SEQUENCE [LARGE SCALE GENOMIC DNA]</scope>
    <source>
        <strain evidence="21 22">SC-9</strain>
    </source>
</reference>
<evidence type="ECO:0000256" key="15">
    <source>
        <dbReference type="ARBA" id="ARBA00047984"/>
    </source>
</evidence>
<dbReference type="GO" id="GO:0005524">
    <property type="term" value="F:ATP binding"/>
    <property type="evidence" value="ECO:0007669"/>
    <property type="project" value="UniProtKB-KW"/>
</dbReference>
<evidence type="ECO:0000256" key="13">
    <source>
        <dbReference type="ARBA" id="ARBA00022884"/>
    </source>
</evidence>
<keyword evidence="9" id="KW-0547">Nucleotide-binding</keyword>
<protein>
    <recommendedName>
        <fullName evidence="5">ATP-dependent RNA helicase DBP10</fullName>
        <ecNumber evidence="4">3.6.4.13</ecNumber>
    </recommendedName>
    <alternativeName>
        <fullName evidence="6">ATP-dependent RNA helicase dbp10</fullName>
    </alternativeName>
</protein>
<dbReference type="InterPro" id="IPR014014">
    <property type="entry name" value="RNA_helicase_DEAD_Q_motif"/>
</dbReference>
<keyword evidence="7" id="KW-0690">Ribosome biogenesis</keyword>
<evidence type="ECO:0000256" key="3">
    <source>
        <dbReference type="ARBA" id="ARBA00010379"/>
    </source>
</evidence>
<dbReference type="PANTHER" id="PTHR47959">
    <property type="entry name" value="ATP-DEPENDENT RNA HELICASE RHLE-RELATED"/>
    <property type="match status" value="1"/>
</dbReference>
<feature type="domain" description="Helicase ATP-binding" evidence="18">
    <location>
        <begin position="138"/>
        <end position="310"/>
    </location>
</feature>
<accession>A0AAV5QWC4</accession>
<dbReference type="SUPFAM" id="SSF52540">
    <property type="entry name" value="P-loop containing nucleoside triphosphate hydrolases"/>
    <property type="match status" value="2"/>
</dbReference>
<evidence type="ECO:0000256" key="10">
    <source>
        <dbReference type="ARBA" id="ARBA00022801"/>
    </source>
</evidence>
<dbReference type="GO" id="GO:0006364">
    <property type="term" value="P:rRNA processing"/>
    <property type="evidence" value="ECO:0007669"/>
    <property type="project" value="UniProtKB-KW"/>
</dbReference>
<evidence type="ECO:0000256" key="6">
    <source>
        <dbReference type="ARBA" id="ARBA00021760"/>
    </source>
</evidence>
<sequence length="956" mass="108441">MSDSEEEQVDLTSKFGLGDASDSGDESGSGSSDEEPTQYQDEIIYSDEEDDNDDAEEEEDNKKKEKASNPEDQKMPNLELSDDENDDNLNDLISTNLLPSAKKAKSGTFQSFGLSKKILHNIGKKGYKQPTPIQRKSIPFIISGRDIVGMARTGSGKTAAFLLPIIEKLKTHSAKVGTRCVILSPNRELALQTFKSFKDFSKGTGLRAIVLVGGDSLEDQFSSMLQNPDVIIATPGRFLHLRTEMSLDLKSVQYIVFDEADQLFEVSFEEQLNELIASLSPNKQAILFSATLPKTLVNFAKIGLNNPVLIRLDSETKISDQLEMCFVSAKQAEREANLLYIIQEVIKMPQSTPELIAKLDEFKDTRSLSDSDSEDDEADDKGKKKKYKKKKFNKDIKFAKANELVSPNATIVFVPTRHHVEYIKNFLTQAGHACSYIYGSLDQRARRRQLFNFKAAITSLLVVTDVAARGIDIPLLKYVINYTLPASSKLFVHRVGRTARAGNTGFAYSIVTPNEVPSLVEMELFLGRKILLTGMHNKKKELLKQKCEEEGVEYTEPKVSYSDRLVLGSAPRRHLETMMEFSNALLKDYELQVIKKVAEKAEKLYYKSKAKVTSVESLKRSKELLKSGWDEQNLLFGDDEEKEKESFLLKLQNRRNKETVFEFNKKNEKMIEFMNKRRRQIASIQQYAKERDELLEKERLAGLSHSLQDEVLKGDNYEVGFNIVASEGEIKDAFENADDIIESEKNSKKKKKRPQSYKDPTFFMSHYAPTSDIQDKQYDIPTSYANDAQKATFDLAGDDNVQVHKQTQVMQWSKSKKNYVNSRSTDEKFIIGESGQRIPASYKSGRFEAWKNDNRISSMSLKVGAKESQAASSGGQRFKHKQNKAPRAPDRFRDDYHKQKKKVEAALDKGMNVKGFKAAGRASTNEIRSTENIRKERAQKQQRREKNGRPSKKRKF</sequence>
<evidence type="ECO:0000256" key="1">
    <source>
        <dbReference type="ARBA" id="ARBA00003706"/>
    </source>
</evidence>
<evidence type="ECO:0000259" key="20">
    <source>
        <dbReference type="PROSITE" id="PS51195"/>
    </source>
</evidence>
<evidence type="ECO:0000256" key="14">
    <source>
        <dbReference type="ARBA" id="ARBA00023242"/>
    </source>
</evidence>
<feature type="domain" description="Helicase C-terminal" evidence="19">
    <location>
        <begin position="391"/>
        <end position="543"/>
    </location>
</feature>
<keyword evidence="12" id="KW-0067">ATP-binding</keyword>
<feature type="short sequence motif" description="Q motif" evidence="16">
    <location>
        <begin position="107"/>
        <end position="135"/>
    </location>
</feature>
<comment type="caution">
    <text evidence="21">The sequence shown here is derived from an EMBL/GenBank/DDBJ whole genome shotgun (WGS) entry which is preliminary data.</text>
</comment>
<dbReference type="SMART" id="SM00490">
    <property type="entry name" value="HELICc"/>
    <property type="match status" value="1"/>
</dbReference>
<dbReference type="AlphaFoldDB" id="A0AAV5QWC4"/>
<comment type="similarity">
    <text evidence="3">Belongs to the DEAD box helicase family. DDX54/DBP10 subfamily.</text>
</comment>
<keyword evidence="11 21" id="KW-0347">Helicase</keyword>
<dbReference type="Pfam" id="PF00271">
    <property type="entry name" value="Helicase_C"/>
    <property type="match status" value="1"/>
</dbReference>
<proteinExistence type="inferred from homology"/>
<evidence type="ECO:0000313" key="22">
    <source>
        <dbReference type="Proteomes" id="UP001360560"/>
    </source>
</evidence>
<dbReference type="FunFam" id="3.40.50.300:FF:000865">
    <property type="entry name" value="ATP-dependent RNA helicase DDX54"/>
    <property type="match status" value="1"/>
</dbReference>
<keyword evidence="22" id="KW-1185">Reference proteome</keyword>
<dbReference type="InterPro" id="IPR050079">
    <property type="entry name" value="DEAD_box_RNA_helicase"/>
</dbReference>
<dbReference type="EC" id="3.6.4.13" evidence="4"/>
<feature type="domain" description="DEAD-box RNA helicase Q" evidence="20">
    <location>
        <begin position="107"/>
        <end position="135"/>
    </location>
</feature>
<keyword evidence="13" id="KW-0694">RNA-binding</keyword>
<evidence type="ECO:0000256" key="9">
    <source>
        <dbReference type="ARBA" id="ARBA00022741"/>
    </source>
</evidence>
<feature type="compositionally biased region" description="Basic and acidic residues" evidence="17">
    <location>
        <begin position="887"/>
        <end position="907"/>
    </location>
</feature>
<evidence type="ECO:0000256" key="11">
    <source>
        <dbReference type="ARBA" id="ARBA00022806"/>
    </source>
</evidence>
<feature type="region of interest" description="Disordered" evidence="17">
    <location>
        <begin position="745"/>
        <end position="764"/>
    </location>
</feature>
<keyword evidence="10" id="KW-0378">Hydrolase</keyword>
<evidence type="ECO:0000256" key="5">
    <source>
        <dbReference type="ARBA" id="ARBA00019117"/>
    </source>
</evidence>
<dbReference type="GO" id="GO:0003723">
    <property type="term" value="F:RNA binding"/>
    <property type="evidence" value="ECO:0007669"/>
    <property type="project" value="UniProtKB-KW"/>
</dbReference>
<comment type="subcellular location">
    <subcellularLocation>
        <location evidence="2">Nucleus</location>
        <location evidence="2">Nucleolus</location>
    </subcellularLocation>
</comment>
<evidence type="ECO:0000256" key="7">
    <source>
        <dbReference type="ARBA" id="ARBA00022517"/>
    </source>
</evidence>
<evidence type="ECO:0000256" key="12">
    <source>
        <dbReference type="ARBA" id="ARBA00022840"/>
    </source>
</evidence>
<dbReference type="InterPro" id="IPR012541">
    <property type="entry name" value="DBP10_C"/>
</dbReference>
<dbReference type="SMART" id="SM00487">
    <property type="entry name" value="DEXDc"/>
    <property type="match status" value="1"/>
</dbReference>
<comment type="catalytic activity">
    <reaction evidence="15">
        <text>ATP + H2O = ADP + phosphate + H(+)</text>
        <dbReference type="Rhea" id="RHEA:13065"/>
        <dbReference type="ChEBI" id="CHEBI:15377"/>
        <dbReference type="ChEBI" id="CHEBI:15378"/>
        <dbReference type="ChEBI" id="CHEBI:30616"/>
        <dbReference type="ChEBI" id="CHEBI:43474"/>
        <dbReference type="ChEBI" id="CHEBI:456216"/>
        <dbReference type="EC" id="3.6.4.13"/>
    </reaction>
</comment>
<dbReference type="Gene3D" id="3.40.50.300">
    <property type="entry name" value="P-loop containing nucleotide triphosphate hydrolases"/>
    <property type="match status" value="2"/>
</dbReference>
<feature type="region of interest" description="Disordered" evidence="17">
    <location>
        <begin position="1"/>
        <end position="88"/>
    </location>
</feature>
<organism evidence="21 22">
    <name type="scientific">Saccharomycopsis crataegensis</name>
    <dbReference type="NCBI Taxonomy" id="43959"/>
    <lineage>
        <taxon>Eukaryota</taxon>
        <taxon>Fungi</taxon>
        <taxon>Dikarya</taxon>
        <taxon>Ascomycota</taxon>
        <taxon>Saccharomycotina</taxon>
        <taxon>Saccharomycetes</taxon>
        <taxon>Saccharomycopsidaceae</taxon>
        <taxon>Saccharomycopsis</taxon>
    </lineage>
</organism>
<dbReference type="Pfam" id="PF08147">
    <property type="entry name" value="DBP10CT"/>
    <property type="match status" value="1"/>
</dbReference>
<evidence type="ECO:0000259" key="19">
    <source>
        <dbReference type="PROSITE" id="PS51194"/>
    </source>
</evidence>